<keyword evidence="3" id="KW-1185">Reference proteome</keyword>
<sequence>MLTLTADAVAAIRDLTSQPETPPDTGLRIASSSGDGPAASLELSISGGPHPDDQVLEAEGARVYLEPAAASILEDKTLDAEIAEEDRPIFRIVRQTHDL</sequence>
<evidence type="ECO:0000313" key="3">
    <source>
        <dbReference type="Proteomes" id="UP000309128"/>
    </source>
</evidence>
<feature type="region of interest" description="Disordered" evidence="1">
    <location>
        <begin position="13"/>
        <end position="54"/>
    </location>
</feature>
<dbReference type="Proteomes" id="UP000309128">
    <property type="component" value="Unassembled WGS sequence"/>
</dbReference>
<name>A0A5S4FCC4_9ACTN</name>
<evidence type="ECO:0000313" key="2">
    <source>
        <dbReference type="EMBL" id="TMR15495.1"/>
    </source>
</evidence>
<dbReference type="Gene3D" id="2.60.300.12">
    <property type="entry name" value="HesB-like domain"/>
    <property type="match status" value="1"/>
</dbReference>
<gene>
    <name evidence="2" type="ORF">ETD86_26910</name>
</gene>
<reference evidence="2 3" key="1">
    <citation type="submission" date="2019-05" db="EMBL/GenBank/DDBJ databases">
        <title>Draft genome sequence of Nonomuraea turkmeniaca DSM 43926.</title>
        <authorList>
            <person name="Saricaoglu S."/>
            <person name="Isik K."/>
        </authorList>
    </citation>
    <scope>NUCLEOTIDE SEQUENCE [LARGE SCALE GENOMIC DNA]</scope>
    <source>
        <strain evidence="2 3">DSM 43926</strain>
    </source>
</reference>
<evidence type="ECO:0000256" key="1">
    <source>
        <dbReference type="SAM" id="MobiDB-lite"/>
    </source>
</evidence>
<dbReference type="EMBL" id="VCKY01000099">
    <property type="protein sequence ID" value="TMR15495.1"/>
    <property type="molecule type" value="Genomic_DNA"/>
</dbReference>
<comment type="caution">
    <text evidence="2">The sequence shown here is derived from an EMBL/GenBank/DDBJ whole genome shotgun (WGS) entry which is preliminary data.</text>
</comment>
<organism evidence="2 3">
    <name type="scientific">Nonomuraea turkmeniaca</name>
    <dbReference type="NCBI Taxonomy" id="103838"/>
    <lineage>
        <taxon>Bacteria</taxon>
        <taxon>Bacillati</taxon>
        <taxon>Actinomycetota</taxon>
        <taxon>Actinomycetes</taxon>
        <taxon>Streptosporangiales</taxon>
        <taxon>Streptosporangiaceae</taxon>
        <taxon>Nonomuraea</taxon>
    </lineage>
</organism>
<accession>A0A5S4FCC4</accession>
<protein>
    <submittedName>
        <fullName evidence="2">Fe-S cluster assembly protein HesB</fullName>
    </submittedName>
</protein>
<dbReference type="InterPro" id="IPR035903">
    <property type="entry name" value="HesB-like_dom_sf"/>
</dbReference>
<dbReference type="RefSeq" id="WP_138668947.1">
    <property type="nucleotide sequence ID" value="NZ_VCKY01000099.1"/>
</dbReference>
<dbReference type="SUPFAM" id="SSF89360">
    <property type="entry name" value="HesB-like domain"/>
    <property type="match status" value="1"/>
</dbReference>
<proteinExistence type="predicted"/>
<dbReference type="OrthoDB" id="4868950at2"/>
<dbReference type="AlphaFoldDB" id="A0A5S4FCC4"/>